<gene>
    <name evidence="5" type="primary">LOC125385651</name>
</gene>
<dbReference type="Gene3D" id="3.30.160.60">
    <property type="entry name" value="Classic Zinc Finger"/>
    <property type="match status" value="1"/>
</dbReference>
<protein>
    <submittedName>
        <fullName evidence="5">Formin-homology and zinc finger domains protein 1-like isoform X2</fullName>
    </submittedName>
</protein>
<dbReference type="Proteomes" id="UP000835206">
    <property type="component" value="Chromosome 9"/>
</dbReference>
<feature type="domain" description="C2H2-type" evidence="3">
    <location>
        <begin position="82"/>
        <end position="110"/>
    </location>
</feature>
<dbReference type="GO" id="GO:0008270">
    <property type="term" value="F:zinc ion binding"/>
    <property type="evidence" value="ECO:0007669"/>
    <property type="project" value="UniProtKB-KW"/>
</dbReference>
<name>A0A9C6W5V7_BOMTE</name>
<sequence>MCMLLRMEWSRINVKARKEISRMSTMRIISLLWPYKTIFAFEPENQLARRNDWQQQQQQQRQQQQQQQLRQAGNSDIRERSFVCVDCGKAYAVHRSLWRHLKFECVNAKPKLACDACPYKSPHKWCIENHKKRHHSKVCN</sequence>
<keyword evidence="1" id="KW-0479">Metal-binding</keyword>
<evidence type="ECO:0000256" key="2">
    <source>
        <dbReference type="SAM" id="MobiDB-lite"/>
    </source>
</evidence>
<feature type="region of interest" description="Disordered" evidence="2">
    <location>
        <begin position="50"/>
        <end position="73"/>
    </location>
</feature>
<evidence type="ECO:0000313" key="5">
    <source>
        <dbReference type="RefSeq" id="XP_048264663.1"/>
    </source>
</evidence>
<feature type="compositionally biased region" description="Low complexity" evidence="2">
    <location>
        <begin position="54"/>
        <end position="71"/>
    </location>
</feature>
<dbReference type="InterPro" id="IPR013087">
    <property type="entry name" value="Znf_C2H2_type"/>
</dbReference>
<dbReference type="SUPFAM" id="SSF57667">
    <property type="entry name" value="beta-beta-alpha zinc fingers"/>
    <property type="match status" value="1"/>
</dbReference>
<proteinExistence type="predicted"/>
<dbReference type="InterPro" id="IPR036236">
    <property type="entry name" value="Znf_C2H2_sf"/>
</dbReference>
<reference evidence="5" key="1">
    <citation type="submission" date="2025-08" db="UniProtKB">
        <authorList>
            <consortium name="RefSeq"/>
        </authorList>
    </citation>
    <scope>IDENTIFICATION</scope>
</reference>
<evidence type="ECO:0000256" key="1">
    <source>
        <dbReference type="PROSITE-ProRule" id="PRU00042"/>
    </source>
</evidence>
<keyword evidence="4" id="KW-1185">Reference proteome</keyword>
<dbReference type="GeneID" id="125385651"/>
<dbReference type="AlphaFoldDB" id="A0A9C6W5V7"/>
<organism evidence="4 5">
    <name type="scientific">Bombus terrestris</name>
    <name type="common">Buff-tailed bumblebee</name>
    <name type="synonym">Apis terrestris</name>
    <dbReference type="NCBI Taxonomy" id="30195"/>
    <lineage>
        <taxon>Eukaryota</taxon>
        <taxon>Metazoa</taxon>
        <taxon>Ecdysozoa</taxon>
        <taxon>Arthropoda</taxon>
        <taxon>Hexapoda</taxon>
        <taxon>Insecta</taxon>
        <taxon>Pterygota</taxon>
        <taxon>Neoptera</taxon>
        <taxon>Endopterygota</taxon>
        <taxon>Hymenoptera</taxon>
        <taxon>Apocrita</taxon>
        <taxon>Aculeata</taxon>
        <taxon>Apoidea</taxon>
        <taxon>Anthophila</taxon>
        <taxon>Apidae</taxon>
        <taxon>Bombus</taxon>
        <taxon>Bombus</taxon>
    </lineage>
</organism>
<accession>A0A9C6W5V7</accession>
<dbReference type="RefSeq" id="XP_048264663.1">
    <property type="nucleotide sequence ID" value="XM_048408706.1"/>
</dbReference>
<keyword evidence="1" id="KW-0863">Zinc-finger</keyword>
<keyword evidence="1" id="KW-0862">Zinc</keyword>
<evidence type="ECO:0000259" key="3">
    <source>
        <dbReference type="PROSITE" id="PS50157"/>
    </source>
</evidence>
<dbReference type="PROSITE" id="PS50157">
    <property type="entry name" value="ZINC_FINGER_C2H2_2"/>
    <property type="match status" value="1"/>
</dbReference>
<evidence type="ECO:0000313" key="4">
    <source>
        <dbReference type="Proteomes" id="UP000835206"/>
    </source>
</evidence>